<keyword evidence="7" id="KW-0460">Magnesium</keyword>
<dbReference type="PROSITE" id="PS00154">
    <property type="entry name" value="ATPASE_E1_E2"/>
    <property type="match status" value="1"/>
</dbReference>
<feature type="transmembrane region" description="Helical" evidence="11">
    <location>
        <begin position="231"/>
        <end position="255"/>
    </location>
</feature>
<protein>
    <recommendedName>
        <fullName evidence="12">P-type ATPase A domain-containing protein</fullName>
    </recommendedName>
</protein>
<evidence type="ECO:0000256" key="6">
    <source>
        <dbReference type="ARBA" id="ARBA00022840"/>
    </source>
</evidence>
<comment type="subcellular location">
    <subcellularLocation>
        <location evidence="1">Membrane</location>
        <topology evidence="1">Multi-pass membrane protein</topology>
    </subcellularLocation>
</comment>
<keyword evidence="3 11" id="KW-0812">Transmembrane</keyword>
<evidence type="ECO:0000256" key="4">
    <source>
        <dbReference type="ARBA" id="ARBA00022723"/>
    </source>
</evidence>
<evidence type="ECO:0000256" key="8">
    <source>
        <dbReference type="ARBA" id="ARBA00022967"/>
    </source>
</evidence>
<dbReference type="GO" id="GO:0016887">
    <property type="term" value="F:ATP hydrolysis activity"/>
    <property type="evidence" value="ECO:0007669"/>
    <property type="project" value="InterPro"/>
</dbReference>
<dbReference type="EMBL" id="GIBP01000294">
    <property type="protein sequence ID" value="NDV29263.1"/>
    <property type="molecule type" value="Transcribed_RNA"/>
</dbReference>
<dbReference type="InterPro" id="IPR008250">
    <property type="entry name" value="ATPase_P-typ_transduc_dom_A_sf"/>
</dbReference>
<dbReference type="SFLD" id="SFLDS00003">
    <property type="entry name" value="Haloacid_Dehalogenase"/>
    <property type="match status" value="1"/>
</dbReference>
<evidence type="ECO:0000256" key="11">
    <source>
        <dbReference type="SAM" id="Phobius"/>
    </source>
</evidence>
<evidence type="ECO:0000256" key="5">
    <source>
        <dbReference type="ARBA" id="ARBA00022741"/>
    </source>
</evidence>
<organism evidence="13">
    <name type="scientific">Arcella intermedia</name>
    <dbReference type="NCBI Taxonomy" id="1963864"/>
    <lineage>
        <taxon>Eukaryota</taxon>
        <taxon>Amoebozoa</taxon>
        <taxon>Tubulinea</taxon>
        <taxon>Elardia</taxon>
        <taxon>Arcellinida</taxon>
        <taxon>Sphaerothecina</taxon>
        <taxon>Arcellidae</taxon>
        <taxon>Arcella</taxon>
    </lineage>
</organism>
<feature type="domain" description="P-type ATPase A" evidence="12">
    <location>
        <begin position="100"/>
        <end position="216"/>
    </location>
</feature>
<dbReference type="Pfam" id="PF13246">
    <property type="entry name" value="Cation_ATPase"/>
    <property type="match status" value="1"/>
</dbReference>
<dbReference type="SUPFAM" id="SSF81660">
    <property type="entry name" value="Metal cation-transporting ATPase, ATP-binding domain N"/>
    <property type="match status" value="1"/>
</dbReference>
<feature type="transmembrane region" description="Helical" evidence="11">
    <location>
        <begin position="801"/>
        <end position="821"/>
    </location>
</feature>
<dbReference type="SFLD" id="SFLDG00002">
    <property type="entry name" value="C1.7:_P-type_atpase_like"/>
    <property type="match status" value="1"/>
</dbReference>
<sequence>MNNRKGLSDADIPDIVKVETGRNNIEIPIMGLLEQGVRELFSPIPMYQYACCVVWYIHQYPFFASMILISVIITTILVIRRDRMAKFKLREMASHHIDIHVRRNEEWTMMDSKELLPGDVIKISEGGLVAPCDLVVVSGSLLVDESFMTGESIPIVKYQPVHENDTLYDPEKDKNLTVFGGTQILTASPTTNQGEVLAMCVRTGFQTSKGQLIKSILHKEPYSYGYERESFYYIMVSFALGTVMFFVSINVWRVFEIGVKQKEQILYGFESLLCLVPPFLPIIFNTTLLIGAANLEKIDIFTTSPSRIPIAGKVKTMCYDKTGTLTKTDLDVIGVVPVERIKDSNIANMVIPVDKLEEDHPLIEAMSTCHTLASIDDLQGKTSKRHYSGNTIDTKMFQTTNWTFHNASPEIHNQHVISPTGRKIEIYLRYDFDPALQRMSTLVKYHNESFRVFVKGSPEVIRECCLPESIPQDYKSIVRQFARDGCYCLALATLDIPQLQESEVVEMKRSQLERNLRFVGLLLMRNELKDDTAQGIREMRKGRINTVMITGDNIYTALYIAKKCQMINQRAGCFAAEMKEVDGAKRPVFRDVENRKRYLDPFDWIVTNPDGTTSRIDPSIVGLAVDAETFRWFNTQEEKRYRDLLVTNIQVFARMRPFDKQEVILNYINSGKIVGMIGDGANDCAALSVAHFGIALSEAEASMIAPFTAKSLSIRAAVELVKEGRACLVNAFSSFKFTIFYSMSEVTAMFISFTYGADLSQLEYIVLDFLFFFPVVFFMVQSKAASTLVGNPPTSKIFGPTTISSLLFPLLVLWSLNVVMIKLLQTRSWFVPNTVGTEADYQITETTCLFLLNTFVLSAASISWSFGSIYRKPNYSNIPLLVCWICEIIIIIIVFTIPFYFEKFRNFMEMVIIPNDFLGIIALLGVLGFFLILSFEYVVIIGPVASFCRKKTGRGRPKPKKMNF</sequence>
<evidence type="ECO:0000256" key="9">
    <source>
        <dbReference type="ARBA" id="ARBA00022989"/>
    </source>
</evidence>
<dbReference type="SFLD" id="SFLDF00027">
    <property type="entry name" value="p-type_atpase"/>
    <property type="match status" value="1"/>
</dbReference>
<dbReference type="NCBIfam" id="TIGR01494">
    <property type="entry name" value="ATPase_P-type"/>
    <property type="match status" value="1"/>
</dbReference>
<evidence type="ECO:0000256" key="7">
    <source>
        <dbReference type="ARBA" id="ARBA00022842"/>
    </source>
</evidence>
<dbReference type="NCBIfam" id="TIGR01657">
    <property type="entry name" value="P-ATPase-V"/>
    <property type="match status" value="1"/>
</dbReference>
<reference evidence="13" key="1">
    <citation type="journal article" date="2020" name="J. Eukaryot. Microbiol.">
        <title>De novo Sequencing, Assembly and Annotation of the Transcriptome for the Free-Living Testate Amoeba Arcella intermedia.</title>
        <authorList>
            <person name="Ribeiro G.M."/>
            <person name="Porfirio-Sousa A.L."/>
            <person name="Maurer-Alcala X.X."/>
            <person name="Katz L.A."/>
            <person name="Lahr D.J.G."/>
        </authorList>
    </citation>
    <scope>NUCLEOTIDE SEQUENCE</scope>
</reference>
<dbReference type="GO" id="GO:0016020">
    <property type="term" value="C:membrane"/>
    <property type="evidence" value="ECO:0007669"/>
    <property type="project" value="UniProtKB-SubCell"/>
</dbReference>
<dbReference type="GO" id="GO:0046872">
    <property type="term" value="F:metal ion binding"/>
    <property type="evidence" value="ECO:0007669"/>
    <property type="project" value="UniProtKB-KW"/>
</dbReference>
<name>A0A6B2KWY5_9EUKA</name>
<dbReference type="SUPFAM" id="SSF56784">
    <property type="entry name" value="HAD-like"/>
    <property type="match status" value="1"/>
</dbReference>
<dbReference type="InterPro" id="IPR006544">
    <property type="entry name" value="P-type_TPase_V"/>
</dbReference>
<dbReference type="InterPro" id="IPR023214">
    <property type="entry name" value="HAD_sf"/>
</dbReference>
<keyword evidence="4" id="KW-0479">Metal-binding</keyword>
<feature type="transmembrane region" description="Helical" evidence="11">
    <location>
        <begin position="63"/>
        <end position="80"/>
    </location>
</feature>
<dbReference type="InterPro" id="IPR023298">
    <property type="entry name" value="ATPase_P-typ_TM_dom_sf"/>
</dbReference>
<keyword evidence="5" id="KW-0547">Nucleotide-binding</keyword>
<comment type="similarity">
    <text evidence="2">Belongs to the cation transport ATPase (P-type) (TC 3.A.3) family. Type V subfamily.</text>
</comment>
<feature type="transmembrane region" description="Helical" evidence="11">
    <location>
        <begin position="738"/>
        <end position="756"/>
    </location>
</feature>
<evidence type="ECO:0000313" key="13">
    <source>
        <dbReference type="EMBL" id="NDV29263.1"/>
    </source>
</evidence>
<dbReference type="GO" id="GO:0140358">
    <property type="term" value="F:P-type transmembrane transporter activity"/>
    <property type="evidence" value="ECO:0007669"/>
    <property type="project" value="InterPro"/>
</dbReference>
<dbReference type="PROSITE" id="PS01229">
    <property type="entry name" value="COF_2"/>
    <property type="match status" value="1"/>
</dbReference>
<dbReference type="Gene3D" id="2.70.150.10">
    <property type="entry name" value="Calcium-transporting ATPase, cytoplasmic transduction domain A"/>
    <property type="match status" value="1"/>
</dbReference>
<keyword evidence="8" id="KW-1278">Translocase</keyword>
<dbReference type="InterPro" id="IPR036412">
    <property type="entry name" value="HAD-like_sf"/>
</dbReference>
<dbReference type="SUPFAM" id="SSF81665">
    <property type="entry name" value="Calcium ATPase, transmembrane domain M"/>
    <property type="match status" value="1"/>
</dbReference>
<dbReference type="InterPro" id="IPR018303">
    <property type="entry name" value="ATPase_P-typ_P_site"/>
</dbReference>
<keyword evidence="9 11" id="KW-1133">Transmembrane helix</keyword>
<dbReference type="SUPFAM" id="SSF81653">
    <property type="entry name" value="Calcium ATPase, transduction domain A"/>
    <property type="match status" value="1"/>
</dbReference>
<dbReference type="InterPro" id="IPR001757">
    <property type="entry name" value="P_typ_ATPase"/>
</dbReference>
<dbReference type="InterPro" id="IPR044492">
    <property type="entry name" value="P_typ_ATPase_HD_dom"/>
</dbReference>
<dbReference type="InterPro" id="IPR059000">
    <property type="entry name" value="ATPase_P-type_domA"/>
</dbReference>
<dbReference type="GO" id="GO:0019829">
    <property type="term" value="F:ATPase-coupled monoatomic cation transmembrane transporter activity"/>
    <property type="evidence" value="ECO:0007669"/>
    <property type="project" value="TreeGrafter"/>
</dbReference>
<feature type="transmembrane region" description="Helical" evidence="11">
    <location>
        <begin position="878"/>
        <end position="901"/>
    </location>
</feature>
<evidence type="ECO:0000256" key="2">
    <source>
        <dbReference type="ARBA" id="ARBA00006000"/>
    </source>
</evidence>
<evidence type="ECO:0000256" key="1">
    <source>
        <dbReference type="ARBA" id="ARBA00004141"/>
    </source>
</evidence>
<feature type="transmembrane region" description="Helical" evidence="11">
    <location>
        <begin position="762"/>
        <end position="780"/>
    </location>
</feature>
<dbReference type="GO" id="GO:0005524">
    <property type="term" value="F:ATP binding"/>
    <property type="evidence" value="ECO:0007669"/>
    <property type="project" value="UniProtKB-KW"/>
</dbReference>
<evidence type="ECO:0000259" key="12">
    <source>
        <dbReference type="Pfam" id="PF00122"/>
    </source>
</evidence>
<accession>A0A6B2KWY5</accession>
<proteinExistence type="inferred from homology"/>
<dbReference type="Gene3D" id="3.40.50.1000">
    <property type="entry name" value="HAD superfamily/HAD-like"/>
    <property type="match status" value="1"/>
</dbReference>
<dbReference type="PANTHER" id="PTHR45630:SF11">
    <property type="entry name" value="CATION-TRANSPORTING P-TYPE ATPASE N-TERMINAL DOMAIN-CONTAINING PROTEIN"/>
    <property type="match status" value="1"/>
</dbReference>
<evidence type="ECO:0000256" key="3">
    <source>
        <dbReference type="ARBA" id="ARBA00022692"/>
    </source>
</evidence>
<feature type="transmembrane region" description="Helical" evidence="11">
    <location>
        <begin position="921"/>
        <end position="948"/>
    </location>
</feature>
<dbReference type="AlphaFoldDB" id="A0A6B2KWY5"/>
<dbReference type="Pfam" id="PF00122">
    <property type="entry name" value="E1-E2_ATPase"/>
    <property type="match status" value="1"/>
</dbReference>
<keyword evidence="6" id="KW-0067">ATP-binding</keyword>
<evidence type="ECO:0000256" key="10">
    <source>
        <dbReference type="ARBA" id="ARBA00023136"/>
    </source>
</evidence>
<dbReference type="PANTHER" id="PTHR45630">
    <property type="entry name" value="CATION-TRANSPORTING ATPASE-RELATED"/>
    <property type="match status" value="1"/>
</dbReference>
<dbReference type="PRINTS" id="PR00119">
    <property type="entry name" value="CATATPASE"/>
</dbReference>
<keyword evidence="10 11" id="KW-0472">Membrane</keyword>
<dbReference type="InterPro" id="IPR023299">
    <property type="entry name" value="ATPase_P-typ_cyto_dom_N"/>
</dbReference>
<dbReference type="Gene3D" id="3.40.1110.10">
    <property type="entry name" value="Calcium-transporting ATPase, cytoplasmic domain N"/>
    <property type="match status" value="1"/>
</dbReference>